<organism evidence="1 2">
    <name type="scientific">Rhodanobacter fulvus Jip2</name>
    <dbReference type="NCBI Taxonomy" id="1163408"/>
    <lineage>
        <taxon>Bacteria</taxon>
        <taxon>Pseudomonadati</taxon>
        <taxon>Pseudomonadota</taxon>
        <taxon>Gammaproteobacteria</taxon>
        <taxon>Lysobacterales</taxon>
        <taxon>Rhodanobacteraceae</taxon>
        <taxon>Rhodanobacter</taxon>
    </lineage>
</organism>
<comment type="caution">
    <text evidence="1">The sequence shown here is derived from an EMBL/GenBank/DDBJ whole genome shotgun (WGS) entry which is preliminary data.</text>
</comment>
<sequence>MRVTLVAPAANQLLSEYCVGQASKICVYPGIAQCFAIAGWSQAGMLCAHVSPGATSEEIDATFQYLRNMGGGQVQRWYVVGPCTDHFAATTSQWRSVQDIKKSFKQLKNKNGEHWILDVTAERQAFSWGIDIQATPCNWAPVIYFDYRKWGSKGGWSDLKVHKFERF</sequence>
<dbReference type="Proteomes" id="UP000004210">
    <property type="component" value="Unassembled WGS sequence"/>
</dbReference>
<dbReference type="STRING" id="1163408.UU9_03522"/>
<dbReference type="RefSeq" id="WP_007080345.1">
    <property type="nucleotide sequence ID" value="NZ_AJXU01000016.1"/>
</dbReference>
<evidence type="ECO:0000313" key="2">
    <source>
        <dbReference type="Proteomes" id="UP000004210"/>
    </source>
</evidence>
<dbReference type="EMBL" id="AJXU01000016">
    <property type="protein sequence ID" value="EIL91726.1"/>
    <property type="molecule type" value="Genomic_DNA"/>
</dbReference>
<protein>
    <submittedName>
        <fullName evidence="1">Uncharacterized protein</fullName>
    </submittedName>
</protein>
<name>I4VWY5_9GAMM</name>
<proteinExistence type="predicted"/>
<reference evidence="1 2" key="1">
    <citation type="journal article" date="2012" name="J. Bacteriol.">
        <title>Genome sequences for six rhodanobacter strains, isolated from soils and the terrestrial subsurface, with variable denitrification capabilities.</title>
        <authorList>
            <person name="Kostka J.E."/>
            <person name="Green S.J."/>
            <person name="Rishishwar L."/>
            <person name="Prakash O."/>
            <person name="Katz L.S."/>
            <person name="Marino-Ramirez L."/>
            <person name="Jordan I.K."/>
            <person name="Munk C."/>
            <person name="Ivanova N."/>
            <person name="Mikhailova N."/>
            <person name="Watson D.B."/>
            <person name="Brown S.D."/>
            <person name="Palumbo A.V."/>
            <person name="Brooks S.C."/>
        </authorList>
    </citation>
    <scope>NUCLEOTIDE SEQUENCE [LARGE SCALE GENOMIC DNA]</scope>
    <source>
        <strain evidence="2">Jip2T</strain>
    </source>
</reference>
<dbReference type="AlphaFoldDB" id="I4VWY5"/>
<gene>
    <name evidence="1" type="ORF">UU9_03522</name>
</gene>
<dbReference type="OrthoDB" id="9926288at2"/>
<accession>I4VWY5</accession>
<evidence type="ECO:0000313" key="1">
    <source>
        <dbReference type="EMBL" id="EIL91726.1"/>
    </source>
</evidence>
<keyword evidence="2" id="KW-1185">Reference proteome</keyword>